<proteinExistence type="inferred from homology"/>
<dbReference type="EC" id="2.5.1.145" evidence="7"/>
<dbReference type="HAMAP" id="MF_01147">
    <property type="entry name" value="Lgt"/>
    <property type="match status" value="1"/>
</dbReference>
<feature type="transmembrane region" description="Helical" evidence="7">
    <location>
        <begin position="95"/>
        <end position="111"/>
    </location>
</feature>
<keyword evidence="3 7" id="KW-0808">Transferase</keyword>
<feature type="transmembrane region" description="Helical" evidence="7">
    <location>
        <begin position="20"/>
        <end position="42"/>
    </location>
</feature>
<comment type="function">
    <text evidence="7">Catalyzes the transfer of the diacylglyceryl group from phosphatidylglycerol to the sulfhydryl group of the N-terminal cysteine of a prolipoprotein, the first step in the formation of mature lipoproteins.</text>
</comment>
<evidence type="ECO:0000256" key="6">
    <source>
        <dbReference type="ARBA" id="ARBA00023136"/>
    </source>
</evidence>
<reference evidence="8" key="1">
    <citation type="journal article" date="2020" name="mSystems">
        <title>Genome- and Community-Level Interaction Insights into Carbon Utilization and Element Cycling Functions of Hydrothermarchaeota in Hydrothermal Sediment.</title>
        <authorList>
            <person name="Zhou Z."/>
            <person name="Liu Y."/>
            <person name="Xu W."/>
            <person name="Pan J."/>
            <person name="Luo Z.H."/>
            <person name="Li M."/>
        </authorList>
    </citation>
    <scope>NUCLEOTIDE SEQUENCE [LARGE SCALE GENOMIC DNA]</scope>
    <source>
        <strain evidence="8">HyVt-493</strain>
    </source>
</reference>
<gene>
    <name evidence="7 8" type="primary">lgt</name>
    <name evidence="8" type="ORF">ENJ51_03385</name>
</gene>
<feature type="transmembrane region" description="Helical" evidence="7">
    <location>
        <begin position="171"/>
        <end position="189"/>
    </location>
</feature>
<evidence type="ECO:0000256" key="1">
    <source>
        <dbReference type="ARBA" id="ARBA00007150"/>
    </source>
</evidence>
<dbReference type="EMBL" id="DRMS01000139">
    <property type="protein sequence ID" value="HFC91833.1"/>
    <property type="molecule type" value="Genomic_DNA"/>
</dbReference>
<dbReference type="UniPathway" id="UPA00664"/>
<dbReference type="NCBIfam" id="TIGR00544">
    <property type="entry name" value="lgt"/>
    <property type="match status" value="1"/>
</dbReference>
<name>A0A7V2T1G3_LEUMU</name>
<feature type="transmembrane region" description="Helical" evidence="7">
    <location>
        <begin position="54"/>
        <end position="75"/>
    </location>
</feature>
<dbReference type="Pfam" id="PF01790">
    <property type="entry name" value="LGT"/>
    <property type="match status" value="1"/>
</dbReference>
<dbReference type="Proteomes" id="UP000885750">
    <property type="component" value="Unassembled WGS sequence"/>
</dbReference>
<evidence type="ECO:0000256" key="5">
    <source>
        <dbReference type="ARBA" id="ARBA00022989"/>
    </source>
</evidence>
<dbReference type="GO" id="GO:0008961">
    <property type="term" value="F:phosphatidylglycerol-prolipoprotein diacylglyceryl transferase activity"/>
    <property type="evidence" value="ECO:0007669"/>
    <property type="project" value="UniProtKB-UniRule"/>
</dbReference>
<dbReference type="GO" id="GO:0005886">
    <property type="term" value="C:plasma membrane"/>
    <property type="evidence" value="ECO:0007669"/>
    <property type="project" value="UniProtKB-SubCell"/>
</dbReference>
<feature type="binding site" evidence="7">
    <location>
        <position position="138"/>
    </location>
    <ligand>
        <name>a 1,2-diacyl-sn-glycero-3-phospho-(1'-sn-glycerol)</name>
        <dbReference type="ChEBI" id="CHEBI:64716"/>
    </ligand>
</feature>
<keyword evidence="5 7" id="KW-1133">Transmembrane helix</keyword>
<dbReference type="PANTHER" id="PTHR30589:SF0">
    <property type="entry name" value="PHOSPHATIDYLGLYCEROL--PROLIPOPROTEIN DIACYLGLYCERYL TRANSFERASE"/>
    <property type="match status" value="1"/>
</dbReference>
<comment type="subcellular location">
    <subcellularLocation>
        <location evidence="7">Cell membrane</location>
        <topology evidence="7">Multi-pass membrane protein</topology>
    </subcellularLocation>
</comment>
<dbReference type="PANTHER" id="PTHR30589">
    <property type="entry name" value="PROLIPOPROTEIN DIACYLGLYCERYL TRANSFERASE"/>
    <property type="match status" value="1"/>
</dbReference>
<feature type="transmembrane region" description="Helical" evidence="7">
    <location>
        <begin position="118"/>
        <end position="137"/>
    </location>
</feature>
<evidence type="ECO:0000256" key="7">
    <source>
        <dbReference type="HAMAP-Rule" id="MF_01147"/>
    </source>
</evidence>
<evidence type="ECO:0000313" key="8">
    <source>
        <dbReference type="EMBL" id="HFC91833.1"/>
    </source>
</evidence>
<accession>A0A7V2T1G3</accession>
<comment type="caution">
    <text evidence="8">The sequence shown here is derived from an EMBL/GenBank/DDBJ whole genome shotgun (WGS) entry which is preliminary data.</text>
</comment>
<organism evidence="8">
    <name type="scientific">Leucothrix mucor</name>
    <dbReference type="NCBI Taxonomy" id="45248"/>
    <lineage>
        <taxon>Bacteria</taxon>
        <taxon>Pseudomonadati</taxon>
        <taxon>Pseudomonadota</taxon>
        <taxon>Gammaproteobacteria</taxon>
        <taxon>Thiotrichales</taxon>
        <taxon>Thiotrichaceae</taxon>
        <taxon>Leucothrix</taxon>
    </lineage>
</organism>
<keyword evidence="2 7" id="KW-1003">Cell membrane</keyword>
<keyword evidence="6 7" id="KW-0472">Membrane</keyword>
<evidence type="ECO:0000256" key="4">
    <source>
        <dbReference type="ARBA" id="ARBA00022692"/>
    </source>
</evidence>
<feature type="transmembrane region" description="Helical" evidence="7">
    <location>
        <begin position="237"/>
        <end position="255"/>
    </location>
</feature>
<feature type="transmembrane region" description="Helical" evidence="7">
    <location>
        <begin position="201"/>
        <end position="217"/>
    </location>
</feature>
<protein>
    <recommendedName>
        <fullName evidence="7">Phosphatidylglycerol--prolipoprotein diacylglyceryl transferase</fullName>
        <ecNumber evidence="7">2.5.1.145</ecNumber>
    </recommendedName>
</protein>
<comment type="catalytic activity">
    <reaction evidence="7">
        <text>L-cysteinyl-[prolipoprotein] + a 1,2-diacyl-sn-glycero-3-phospho-(1'-sn-glycerol) = an S-1,2-diacyl-sn-glyceryl-L-cysteinyl-[prolipoprotein] + sn-glycerol 1-phosphate + H(+)</text>
        <dbReference type="Rhea" id="RHEA:56712"/>
        <dbReference type="Rhea" id="RHEA-COMP:14679"/>
        <dbReference type="Rhea" id="RHEA-COMP:14680"/>
        <dbReference type="ChEBI" id="CHEBI:15378"/>
        <dbReference type="ChEBI" id="CHEBI:29950"/>
        <dbReference type="ChEBI" id="CHEBI:57685"/>
        <dbReference type="ChEBI" id="CHEBI:64716"/>
        <dbReference type="ChEBI" id="CHEBI:140658"/>
        <dbReference type="EC" id="2.5.1.145"/>
    </reaction>
</comment>
<dbReference type="AlphaFoldDB" id="A0A7V2T1G3"/>
<comment type="pathway">
    <text evidence="7">Protein modification; lipoprotein biosynthesis (diacylglyceryl transfer).</text>
</comment>
<evidence type="ECO:0000256" key="3">
    <source>
        <dbReference type="ARBA" id="ARBA00022679"/>
    </source>
</evidence>
<comment type="similarity">
    <text evidence="1 7">Belongs to the Lgt family.</text>
</comment>
<sequence length="259" mass="29717">MNYITWNMDPILATLGPLKVHWYGLLFALGFIIGFQIMQWIFKRENKNIEDLDRLLWFLLIGVIIGARLAHVIFYDPTYYFSNPIKILKIWEGGLASHGGAVGALIGLYLFKRKTEYSYLWLLDRLAIPTALLATFIRTGNLFNSEIVGIETTVPWAVIFERVDMLPRHPAQTYEALCYLFIFIVLFVLYKKSKIKDKSGMLFGALLSFVFIARLLIEFVKTKQAAYSSDLWLNTGQLLSIPFILVGLLLVFLAMKKTT</sequence>
<dbReference type="InterPro" id="IPR001640">
    <property type="entry name" value="Lgt"/>
</dbReference>
<evidence type="ECO:0000256" key="2">
    <source>
        <dbReference type="ARBA" id="ARBA00022475"/>
    </source>
</evidence>
<dbReference type="GO" id="GO:0042158">
    <property type="term" value="P:lipoprotein biosynthetic process"/>
    <property type="evidence" value="ECO:0007669"/>
    <property type="project" value="UniProtKB-UniRule"/>
</dbReference>
<keyword evidence="4 7" id="KW-0812">Transmembrane</keyword>